<protein>
    <submittedName>
        <fullName evidence="3">Rho GTPase activation protein</fullName>
    </submittedName>
</protein>
<dbReference type="OrthoDB" id="3972322at2759"/>
<dbReference type="Proteomes" id="UP000092321">
    <property type="component" value="Unassembled WGS sequence"/>
</dbReference>
<comment type="caution">
    <text evidence="3">The sequence shown here is derived from an EMBL/GenBank/DDBJ whole genome shotgun (WGS) entry which is preliminary data.</text>
</comment>
<dbReference type="PANTHER" id="PTHR23176:SF129">
    <property type="entry name" value="RHO GTPASE ACTIVATING PROTEIN AT 16F, ISOFORM E-RELATED"/>
    <property type="match status" value="1"/>
</dbReference>
<dbReference type="GO" id="GO:0005938">
    <property type="term" value="C:cell cortex"/>
    <property type="evidence" value="ECO:0007669"/>
    <property type="project" value="UniProtKB-ARBA"/>
</dbReference>
<keyword evidence="1" id="KW-0343">GTPase activation</keyword>
<dbReference type="SUPFAM" id="SSF48350">
    <property type="entry name" value="GTPase activation domain, GAP"/>
    <property type="match status" value="1"/>
</dbReference>
<dbReference type="InterPro" id="IPR050729">
    <property type="entry name" value="Rho-GAP"/>
</dbReference>
<dbReference type="Gene3D" id="1.10.555.10">
    <property type="entry name" value="Rho GTPase activation protein"/>
    <property type="match status" value="1"/>
</dbReference>
<sequence length="231" mass="26678">MDIQSDSDNDEFEDKGGVFGNLLHFTLIKSKKNYESYDIPTVVYNCLQRLYIDKHQLDEEGIFRISGSALTIKNLIEKFDSEFDVSLKDVDVHVVTGLLKTYLRMLPDGGGILGFNREKSVEEFKKIIDLELPTLKVLQKFKEVLLNRDIVDEEHFGLCFALFELLWQIVGRNSINKMNLRNIVIVFAPTLDLSIDILVHFIRDFNYLFKKDVVLDTNVLRDNLQLSIPGM</sequence>
<proteinExistence type="predicted"/>
<dbReference type="GO" id="GO:0005933">
    <property type="term" value="C:cellular bud"/>
    <property type="evidence" value="ECO:0007669"/>
    <property type="project" value="UniProtKB-ARBA"/>
</dbReference>
<dbReference type="PANTHER" id="PTHR23176">
    <property type="entry name" value="RHO/RAC/CDC GTPASE-ACTIVATING PROTEIN"/>
    <property type="match status" value="1"/>
</dbReference>
<dbReference type="Pfam" id="PF00620">
    <property type="entry name" value="RhoGAP"/>
    <property type="match status" value="1"/>
</dbReference>
<dbReference type="GO" id="GO:0007010">
    <property type="term" value="P:cytoskeleton organization"/>
    <property type="evidence" value="ECO:0007669"/>
    <property type="project" value="UniProtKB-ARBA"/>
</dbReference>
<accession>A0A1B7TEH7</accession>
<evidence type="ECO:0000313" key="4">
    <source>
        <dbReference type="Proteomes" id="UP000092321"/>
    </source>
</evidence>
<dbReference type="EMBL" id="LXPE01000010">
    <property type="protein sequence ID" value="OBA27159.1"/>
    <property type="molecule type" value="Genomic_DNA"/>
</dbReference>
<dbReference type="AlphaFoldDB" id="A0A1B7TEH7"/>
<evidence type="ECO:0000259" key="2">
    <source>
        <dbReference type="PROSITE" id="PS50238"/>
    </source>
</evidence>
<dbReference type="PROSITE" id="PS50238">
    <property type="entry name" value="RHOGAP"/>
    <property type="match status" value="1"/>
</dbReference>
<evidence type="ECO:0000256" key="1">
    <source>
        <dbReference type="ARBA" id="ARBA00022468"/>
    </source>
</evidence>
<feature type="domain" description="Rho-GAP" evidence="2">
    <location>
        <begin position="25"/>
        <end position="231"/>
    </location>
</feature>
<dbReference type="SMART" id="SM00324">
    <property type="entry name" value="RhoGAP"/>
    <property type="match status" value="1"/>
</dbReference>
<dbReference type="GO" id="GO:0005096">
    <property type="term" value="F:GTPase activator activity"/>
    <property type="evidence" value="ECO:0007669"/>
    <property type="project" value="UniProtKB-KW"/>
</dbReference>
<reference evidence="4" key="1">
    <citation type="journal article" date="2016" name="Proc. Natl. Acad. Sci. U.S.A.">
        <title>Comparative genomics of biotechnologically important yeasts.</title>
        <authorList>
            <person name="Riley R."/>
            <person name="Haridas S."/>
            <person name="Wolfe K.H."/>
            <person name="Lopes M.R."/>
            <person name="Hittinger C.T."/>
            <person name="Goeker M."/>
            <person name="Salamov A.A."/>
            <person name="Wisecaver J.H."/>
            <person name="Long T.M."/>
            <person name="Calvey C.H."/>
            <person name="Aerts A.L."/>
            <person name="Barry K.W."/>
            <person name="Choi C."/>
            <person name="Clum A."/>
            <person name="Coughlan A.Y."/>
            <person name="Deshpande S."/>
            <person name="Douglass A.P."/>
            <person name="Hanson S.J."/>
            <person name="Klenk H.-P."/>
            <person name="LaButti K.M."/>
            <person name="Lapidus A."/>
            <person name="Lindquist E.A."/>
            <person name="Lipzen A.M."/>
            <person name="Meier-Kolthoff J.P."/>
            <person name="Ohm R.A."/>
            <person name="Otillar R.P."/>
            <person name="Pangilinan J.L."/>
            <person name="Peng Y."/>
            <person name="Rokas A."/>
            <person name="Rosa C.A."/>
            <person name="Scheuner C."/>
            <person name="Sibirny A.A."/>
            <person name="Slot J.C."/>
            <person name="Stielow J.B."/>
            <person name="Sun H."/>
            <person name="Kurtzman C.P."/>
            <person name="Blackwell M."/>
            <person name="Grigoriev I.V."/>
            <person name="Jeffries T.W."/>
        </authorList>
    </citation>
    <scope>NUCLEOTIDE SEQUENCE [LARGE SCALE GENOMIC DNA]</scope>
    <source>
        <strain evidence="4">NRRL Y-1626</strain>
    </source>
</reference>
<name>A0A1B7TEH7_9ASCO</name>
<dbReference type="GO" id="GO:0007165">
    <property type="term" value="P:signal transduction"/>
    <property type="evidence" value="ECO:0007669"/>
    <property type="project" value="InterPro"/>
</dbReference>
<organism evidence="3 4">
    <name type="scientific">Hanseniaspora valbyensis NRRL Y-1626</name>
    <dbReference type="NCBI Taxonomy" id="766949"/>
    <lineage>
        <taxon>Eukaryota</taxon>
        <taxon>Fungi</taxon>
        <taxon>Dikarya</taxon>
        <taxon>Ascomycota</taxon>
        <taxon>Saccharomycotina</taxon>
        <taxon>Saccharomycetes</taxon>
        <taxon>Saccharomycodales</taxon>
        <taxon>Saccharomycodaceae</taxon>
        <taxon>Hanseniaspora</taxon>
    </lineage>
</organism>
<keyword evidence="4" id="KW-1185">Reference proteome</keyword>
<evidence type="ECO:0000313" key="3">
    <source>
        <dbReference type="EMBL" id="OBA27159.1"/>
    </source>
</evidence>
<gene>
    <name evidence="3" type="ORF">HANVADRAFT_23657</name>
</gene>
<dbReference type="InterPro" id="IPR008936">
    <property type="entry name" value="Rho_GTPase_activation_prot"/>
</dbReference>
<dbReference type="InterPro" id="IPR000198">
    <property type="entry name" value="RhoGAP_dom"/>
</dbReference>